<reference evidence="1 2" key="1">
    <citation type="submission" date="2020-05" db="EMBL/GenBank/DDBJ databases">
        <title>Draft genome sequence of Desulfovibrio psychrotolerans JS1T.</title>
        <authorList>
            <person name="Ueno A."/>
            <person name="Tamazawa S."/>
            <person name="Tamamura S."/>
            <person name="Murakami T."/>
            <person name="Kiyama T."/>
            <person name="Inomata H."/>
            <person name="Amano Y."/>
            <person name="Miyakawa K."/>
            <person name="Tamaki H."/>
            <person name="Naganuma T."/>
            <person name="Kaneko K."/>
        </authorList>
    </citation>
    <scope>NUCLEOTIDE SEQUENCE [LARGE SCALE GENOMIC DNA]</scope>
    <source>
        <strain evidence="1 2">JS1</strain>
    </source>
</reference>
<proteinExistence type="predicted"/>
<protein>
    <submittedName>
        <fullName evidence="1">McrBC 5-methylcytosine restriction system component</fullName>
    </submittedName>
</protein>
<dbReference type="EMBL" id="BLVP01000002">
    <property type="protein sequence ID" value="GFM35970.1"/>
    <property type="molecule type" value="Genomic_DNA"/>
</dbReference>
<keyword evidence="2" id="KW-1185">Reference proteome</keyword>
<name>A0A7J0BQL8_9BACT</name>
<organism evidence="1 2">
    <name type="scientific">Desulfovibrio psychrotolerans</name>
    <dbReference type="NCBI Taxonomy" id="415242"/>
    <lineage>
        <taxon>Bacteria</taxon>
        <taxon>Pseudomonadati</taxon>
        <taxon>Thermodesulfobacteriota</taxon>
        <taxon>Desulfovibrionia</taxon>
        <taxon>Desulfovibrionales</taxon>
        <taxon>Desulfovibrionaceae</taxon>
        <taxon>Desulfovibrio</taxon>
    </lineage>
</organism>
<sequence length="412" mass="47300">MHRHRLTVFESTPFPTGSISHAAQKELVELVSQAVYVHGADEAIDNEDKYIFTPLRGNRLVSWRYVGVVQTSDGTVIEILPKIFKELDIENATTIQQEKARNLLLQMLQKAGLISYRQSASAKLQTGDYSLLEVFIHSFLREAQELTRRGLRKDYVSTEMNLTTLRGRIHFPRHVRKNPTTSHRHYCRYDEYCADCIENRLLTTAVQKAYRISKDSQNKKLASQLLPLMDDISTIPFPEKRHFDQCRNDRHMRYYADALRTARYILLSPPIPKTGGEATTAILFNMANLFEKTVERCLSEDSAVSNLAPQKSLPWFKKLGRPRPDYVFHDGGTPIVADAKWKLPQEGKPNNADQYQLFSYMQVLDTCAAYIIYPQIGAYGLLSSMQFQFDLRGKALTLHIIPFSLETFLLCR</sequence>
<dbReference type="Proteomes" id="UP000503820">
    <property type="component" value="Unassembled WGS sequence"/>
</dbReference>
<dbReference type="Pfam" id="PF10117">
    <property type="entry name" value="McrBC"/>
    <property type="match status" value="1"/>
</dbReference>
<dbReference type="PANTHER" id="PTHR38733:SF1">
    <property type="entry name" value="TYPE IV METHYL-DIRECTED RESTRICTION ENZYME ECOKMCRBC"/>
    <property type="match status" value="1"/>
</dbReference>
<dbReference type="InterPro" id="IPR019292">
    <property type="entry name" value="McrC"/>
</dbReference>
<accession>A0A7J0BQL8</accession>
<comment type="caution">
    <text evidence="1">The sequence shown here is derived from an EMBL/GenBank/DDBJ whole genome shotgun (WGS) entry which is preliminary data.</text>
</comment>
<dbReference type="PANTHER" id="PTHR38733">
    <property type="entry name" value="PROTEIN MCRC"/>
    <property type="match status" value="1"/>
</dbReference>
<evidence type="ECO:0000313" key="1">
    <source>
        <dbReference type="EMBL" id="GFM35970.1"/>
    </source>
</evidence>
<evidence type="ECO:0000313" key="2">
    <source>
        <dbReference type="Proteomes" id="UP000503820"/>
    </source>
</evidence>
<gene>
    <name evidence="1" type="ORF">DSM19430T_06540</name>
</gene>
<dbReference type="AlphaFoldDB" id="A0A7J0BQL8"/>